<reference evidence="1 2" key="1">
    <citation type="submission" date="2020-06" db="EMBL/GenBank/DDBJ databases">
        <title>Genome mining for natural products.</title>
        <authorList>
            <person name="Zhang B."/>
            <person name="Shi J."/>
            <person name="Ge H."/>
        </authorList>
    </citation>
    <scope>NUCLEOTIDE SEQUENCE [LARGE SCALE GENOMIC DNA]</scope>
    <source>
        <strain evidence="1 2">NA02069</strain>
    </source>
</reference>
<dbReference type="RefSeq" id="WP_176573705.1">
    <property type="nucleotide sequence ID" value="NZ_CBDRGH010000022.1"/>
</dbReference>
<organism evidence="1 2">
    <name type="scientific">Streptomyces chartreusis</name>
    <dbReference type="NCBI Taxonomy" id="1969"/>
    <lineage>
        <taxon>Bacteria</taxon>
        <taxon>Bacillati</taxon>
        <taxon>Actinomycetota</taxon>
        <taxon>Actinomycetes</taxon>
        <taxon>Kitasatosporales</taxon>
        <taxon>Streptomycetaceae</taxon>
        <taxon>Streptomyces</taxon>
    </lineage>
</organism>
<dbReference type="EMBL" id="CP056041">
    <property type="protein sequence ID" value="QKZ15990.1"/>
    <property type="molecule type" value="Genomic_DNA"/>
</dbReference>
<dbReference type="Proteomes" id="UP000509418">
    <property type="component" value="Chromosome"/>
</dbReference>
<evidence type="ECO:0000313" key="1">
    <source>
        <dbReference type="EMBL" id="QKZ15990.1"/>
    </source>
</evidence>
<accession>A0A7I0NSE7</accession>
<proteinExistence type="predicted"/>
<dbReference type="AlphaFoldDB" id="A0A7I0NSE7"/>
<gene>
    <name evidence="1" type="ORF">HUT05_00355</name>
</gene>
<sequence length="181" mass="19229">MTGATAVHGLVRLDRFVNSMAFAGIYQRWISLRADRLRATSPSGNRHSVLSHEELGKARAHMMRMGHMAGAAVLAAVSVNFLVIPQAAQAASAYEQVIVCNESGSPLTDVTVTGTNQNGATVTFGSDGRFDLAGSGDARCGVTRGYWFKTGTNLNVAYTQGMARSSRSVHFYGGDSPVFVP</sequence>
<protein>
    <submittedName>
        <fullName evidence="1">Uncharacterized protein</fullName>
    </submittedName>
</protein>
<name>A0A7I0NSE7_STRCX</name>
<evidence type="ECO:0000313" key="2">
    <source>
        <dbReference type="Proteomes" id="UP000509418"/>
    </source>
</evidence>
<keyword evidence="2" id="KW-1185">Reference proteome</keyword>